<keyword evidence="1" id="KW-0812">Transmembrane</keyword>
<feature type="transmembrane region" description="Helical" evidence="1">
    <location>
        <begin position="12"/>
        <end position="35"/>
    </location>
</feature>
<evidence type="ECO:0000313" key="2">
    <source>
        <dbReference type="EMBL" id="CAD9327356.1"/>
    </source>
</evidence>
<organism evidence="2">
    <name type="scientific">Ditylum brightwellii</name>
    <dbReference type="NCBI Taxonomy" id="49249"/>
    <lineage>
        <taxon>Eukaryota</taxon>
        <taxon>Sar</taxon>
        <taxon>Stramenopiles</taxon>
        <taxon>Ochrophyta</taxon>
        <taxon>Bacillariophyta</taxon>
        <taxon>Mediophyceae</taxon>
        <taxon>Lithodesmiophycidae</taxon>
        <taxon>Lithodesmiales</taxon>
        <taxon>Lithodesmiaceae</taxon>
        <taxon>Ditylum</taxon>
    </lineage>
</organism>
<keyword evidence="1" id="KW-0472">Membrane</keyword>
<keyword evidence="1" id="KW-1133">Transmembrane helix</keyword>
<sequence>MREREKDVCHSFCFIIWSSVKTACVWGIGSFDFFFNDFQRGNKLLGFNDLALHQPPTMEQESLKMFVLSLGIDIVSKLLFPNLSSSAYTSLQPKKRYIQ</sequence>
<protein>
    <submittedName>
        <fullName evidence="2">Uncharacterized protein</fullName>
    </submittedName>
</protein>
<evidence type="ECO:0000256" key="1">
    <source>
        <dbReference type="SAM" id="Phobius"/>
    </source>
</evidence>
<dbReference type="EMBL" id="HBGN01015039">
    <property type="protein sequence ID" value="CAD9327356.1"/>
    <property type="molecule type" value="Transcribed_RNA"/>
</dbReference>
<dbReference type="AlphaFoldDB" id="A0A7S1Z3Q3"/>
<gene>
    <name evidence="2" type="ORF">DBRI1063_LOCUS9641</name>
</gene>
<proteinExistence type="predicted"/>
<reference evidence="2" key="1">
    <citation type="submission" date="2021-01" db="EMBL/GenBank/DDBJ databases">
        <authorList>
            <person name="Corre E."/>
            <person name="Pelletier E."/>
            <person name="Niang G."/>
            <person name="Scheremetjew M."/>
            <person name="Finn R."/>
            <person name="Kale V."/>
            <person name="Holt S."/>
            <person name="Cochrane G."/>
            <person name="Meng A."/>
            <person name="Brown T."/>
            <person name="Cohen L."/>
        </authorList>
    </citation>
    <scope>NUCLEOTIDE SEQUENCE</scope>
    <source>
        <strain evidence="2">Pop2</strain>
    </source>
</reference>
<accession>A0A7S1Z3Q3</accession>
<name>A0A7S1Z3Q3_9STRA</name>